<dbReference type="InterPro" id="IPR015864">
    <property type="entry name" value="FAD_synthase"/>
</dbReference>
<dbReference type="NCBIfam" id="TIGR00083">
    <property type="entry name" value="ribF"/>
    <property type="match status" value="1"/>
</dbReference>
<dbReference type="PIRSF" id="PIRSF004491">
    <property type="entry name" value="FAD_Synth"/>
    <property type="match status" value="1"/>
</dbReference>
<dbReference type="Pfam" id="PF06574">
    <property type="entry name" value="FAD_syn"/>
    <property type="match status" value="1"/>
</dbReference>
<dbReference type="Pfam" id="PF01687">
    <property type="entry name" value="Flavokinase"/>
    <property type="match status" value="1"/>
</dbReference>
<evidence type="ECO:0000256" key="1">
    <source>
        <dbReference type="ARBA" id="ARBA00004726"/>
    </source>
</evidence>
<dbReference type="InterPro" id="IPR023465">
    <property type="entry name" value="Riboflavin_kinase_dom_sf"/>
</dbReference>
<dbReference type="EC" id="2.7.1.26" evidence="14"/>
<dbReference type="GO" id="GO:0003919">
    <property type="term" value="F:FMN adenylyltransferase activity"/>
    <property type="evidence" value="ECO:0007669"/>
    <property type="project" value="UniProtKB-UniRule"/>
</dbReference>
<keyword evidence="17" id="KW-1185">Reference proteome</keyword>
<evidence type="ECO:0000256" key="13">
    <source>
        <dbReference type="ARBA" id="ARBA00049494"/>
    </source>
</evidence>
<evidence type="ECO:0000256" key="12">
    <source>
        <dbReference type="ARBA" id="ARBA00047880"/>
    </source>
</evidence>
<dbReference type="SMART" id="SM00904">
    <property type="entry name" value="Flavokinase"/>
    <property type="match status" value="1"/>
</dbReference>
<keyword evidence="6 14" id="KW-0548">Nucleotidyltransferase</keyword>
<comment type="catalytic activity">
    <reaction evidence="12 14">
        <text>riboflavin + ATP = FMN + ADP + H(+)</text>
        <dbReference type="Rhea" id="RHEA:14357"/>
        <dbReference type="ChEBI" id="CHEBI:15378"/>
        <dbReference type="ChEBI" id="CHEBI:30616"/>
        <dbReference type="ChEBI" id="CHEBI:57986"/>
        <dbReference type="ChEBI" id="CHEBI:58210"/>
        <dbReference type="ChEBI" id="CHEBI:456216"/>
        <dbReference type="EC" id="2.7.1.26"/>
    </reaction>
</comment>
<dbReference type="Gene3D" id="3.40.50.620">
    <property type="entry name" value="HUPs"/>
    <property type="match status" value="1"/>
</dbReference>
<dbReference type="AlphaFoldDB" id="A0A1I2NEB7"/>
<keyword evidence="11" id="KW-0511">Multifunctional enzyme</keyword>
<comment type="catalytic activity">
    <reaction evidence="13 14">
        <text>FMN + ATP + H(+) = FAD + diphosphate</text>
        <dbReference type="Rhea" id="RHEA:17237"/>
        <dbReference type="ChEBI" id="CHEBI:15378"/>
        <dbReference type="ChEBI" id="CHEBI:30616"/>
        <dbReference type="ChEBI" id="CHEBI:33019"/>
        <dbReference type="ChEBI" id="CHEBI:57692"/>
        <dbReference type="ChEBI" id="CHEBI:58210"/>
        <dbReference type="EC" id="2.7.7.2"/>
    </reaction>
</comment>
<dbReference type="GO" id="GO:0006747">
    <property type="term" value="P:FAD biosynthetic process"/>
    <property type="evidence" value="ECO:0007669"/>
    <property type="project" value="UniProtKB-UniRule"/>
</dbReference>
<keyword evidence="4 14" id="KW-0288">FMN</keyword>
<reference evidence="16 17" key="1">
    <citation type="submission" date="2016-10" db="EMBL/GenBank/DDBJ databases">
        <authorList>
            <person name="de Groot N.N."/>
        </authorList>
    </citation>
    <scope>NUCLEOTIDE SEQUENCE [LARGE SCALE GENOMIC DNA]</scope>
    <source>
        <strain evidence="16 17">DSM 44945</strain>
    </source>
</reference>
<keyword evidence="8 14" id="KW-0418">Kinase</keyword>
<dbReference type="GO" id="GO:0005524">
    <property type="term" value="F:ATP binding"/>
    <property type="evidence" value="ECO:0007669"/>
    <property type="project" value="UniProtKB-UniRule"/>
</dbReference>
<evidence type="ECO:0000256" key="2">
    <source>
        <dbReference type="ARBA" id="ARBA00005201"/>
    </source>
</evidence>
<evidence type="ECO:0000256" key="4">
    <source>
        <dbReference type="ARBA" id="ARBA00022643"/>
    </source>
</evidence>
<dbReference type="GO" id="GO:0008531">
    <property type="term" value="F:riboflavin kinase activity"/>
    <property type="evidence" value="ECO:0007669"/>
    <property type="project" value="UniProtKB-UniRule"/>
</dbReference>
<protein>
    <recommendedName>
        <fullName evidence="14">Riboflavin biosynthesis protein</fullName>
    </recommendedName>
    <domain>
        <recommendedName>
            <fullName evidence="14">Riboflavin kinase</fullName>
            <ecNumber evidence="14">2.7.1.26</ecNumber>
        </recommendedName>
        <alternativeName>
            <fullName evidence="14">Flavokinase</fullName>
        </alternativeName>
    </domain>
    <domain>
        <recommendedName>
            <fullName evidence="14">FMN adenylyltransferase</fullName>
            <ecNumber evidence="14">2.7.7.2</ecNumber>
        </recommendedName>
        <alternativeName>
            <fullName evidence="14">FAD pyrophosphorylase</fullName>
        </alternativeName>
        <alternativeName>
            <fullName evidence="14">FAD synthase</fullName>
        </alternativeName>
    </domain>
</protein>
<organism evidence="16 17">
    <name type="scientific">Planifilum fulgidum</name>
    <dbReference type="NCBI Taxonomy" id="201973"/>
    <lineage>
        <taxon>Bacteria</taxon>
        <taxon>Bacillati</taxon>
        <taxon>Bacillota</taxon>
        <taxon>Bacilli</taxon>
        <taxon>Bacillales</taxon>
        <taxon>Thermoactinomycetaceae</taxon>
        <taxon>Planifilum</taxon>
    </lineage>
</organism>
<evidence type="ECO:0000256" key="9">
    <source>
        <dbReference type="ARBA" id="ARBA00022827"/>
    </source>
</evidence>
<keyword evidence="9 14" id="KW-0274">FAD</keyword>
<proteinExistence type="inferred from homology"/>
<keyword evidence="7 14" id="KW-0547">Nucleotide-binding</keyword>
<dbReference type="STRING" id="201973.SAMN04488025_11282"/>
<dbReference type="EMBL" id="FOOK01000012">
    <property type="protein sequence ID" value="SFG02214.1"/>
    <property type="molecule type" value="Genomic_DNA"/>
</dbReference>
<evidence type="ECO:0000259" key="15">
    <source>
        <dbReference type="SMART" id="SM00904"/>
    </source>
</evidence>
<dbReference type="EC" id="2.7.7.2" evidence="14"/>
<dbReference type="CDD" id="cd02064">
    <property type="entry name" value="FAD_synthetase_N"/>
    <property type="match status" value="1"/>
</dbReference>
<dbReference type="SUPFAM" id="SSF52374">
    <property type="entry name" value="Nucleotidylyl transferase"/>
    <property type="match status" value="1"/>
</dbReference>
<dbReference type="Gene3D" id="2.40.30.30">
    <property type="entry name" value="Riboflavin kinase-like"/>
    <property type="match status" value="1"/>
</dbReference>
<dbReference type="GO" id="GO:0009398">
    <property type="term" value="P:FMN biosynthetic process"/>
    <property type="evidence" value="ECO:0007669"/>
    <property type="project" value="UniProtKB-UniRule"/>
</dbReference>
<dbReference type="NCBIfam" id="NF004162">
    <property type="entry name" value="PRK05627.1-5"/>
    <property type="match status" value="1"/>
</dbReference>
<evidence type="ECO:0000256" key="6">
    <source>
        <dbReference type="ARBA" id="ARBA00022695"/>
    </source>
</evidence>
<dbReference type="InterPro" id="IPR004821">
    <property type="entry name" value="Cyt_trans-like"/>
</dbReference>
<evidence type="ECO:0000256" key="7">
    <source>
        <dbReference type="ARBA" id="ARBA00022741"/>
    </source>
</evidence>
<dbReference type="Proteomes" id="UP000198661">
    <property type="component" value="Unassembled WGS sequence"/>
</dbReference>
<dbReference type="GO" id="GO:0009231">
    <property type="term" value="P:riboflavin biosynthetic process"/>
    <property type="evidence" value="ECO:0007669"/>
    <property type="project" value="InterPro"/>
</dbReference>
<evidence type="ECO:0000256" key="3">
    <source>
        <dbReference type="ARBA" id="ARBA00022630"/>
    </source>
</evidence>
<keyword evidence="10 14" id="KW-0067">ATP-binding</keyword>
<gene>
    <name evidence="16" type="ORF">SAMN04488025_11282</name>
</gene>
<dbReference type="InterPro" id="IPR015865">
    <property type="entry name" value="Riboflavin_kinase_bac/euk"/>
</dbReference>
<dbReference type="PANTHER" id="PTHR22749:SF6">
    <property type="entry name" value="RIBOFLAVIN KINASE"/>
    <property type="match status" value="1"/>
</dbReference>
<dbReference type="UniPathway" id="UPA00276">
    <property type="reaction ID" value="UER00406"/>
</dbReference>
<dbReference type="FunFam" id="3.40.50.620:FF:000021">
    <property type="entry name" value="Riboflavin biosynthesis protein"/>
    <property type="match status" value="1"/>
</dbReference>
<evidence type="ECO:0000256" key="5">
    <source>
        <dbReference type="ARBA" id="ARBA00022679"/>
    </source>
</evidence>
<dbReference type="NCBIfam" id="NF004160">
    <property type="entry name" value="PRK05627.1-3"/>
    <property type="match status" value="1"/>
</dbReference>
<name>A0A1I2NEB7_9BACL</name>
<dbReference type="InterPro" id="IPR014729">
    <property type="entry name" value="Rossmann-like_a/b/a_fold"/>
</dbReference>
<dbReference type="NCBIfam" id="TIGR00125">
    <property type="entry name" value="cyt_tran_rel"/>
    <property type="match status" value="1"/>
</dbReference>
<keyword evidence="5 14" id="KW-0808">Transferase</keyword>
<keyword evidence="3 14" id="KW-0285">Flavoprotein</keyword>
<feature type="domain" description="Riboflavin kinase" evidence="15">
    <location>
        <begin position="186"/>
        <end position="312"/>
    </location>
</feature>
<evidence type="ECO:0000256" key="11">
    <source>
        <dbReference type="ARBA" id="ARBA00023268"/>
    </source>
</evidence>
<comment type="similarity">
    <text evidence="14">Belongs to the ribF family.</text>
</comment>
<dbReference type="InterPro" id="IPR023468">
    <property type="entry name" value="Riboflavin_kinase"/>
</dbReference>
<evidence type="ECO:0000256" key="8">
    <source>
        <dbReference type="ARBA" id="ARBA00022777"/>
    </source>
</evidence>
<dbReference type="InterPro" id="IPR002606">
    <property type="entry name" value="Riboflavin_kinase_bac"/>
</dbReference>
<sequence>MKQMETVQLSYPLDSDKTYPPAVLAIGYFDGVHRGHQSVIRRARELAARLGVASAVMTFHPHPREVLGKSKLSGYITPLPDKLRQFARLGVDRTYVMKFDRLFADRTKEQFVEEVLIPLQVKGVVVGFNFCFGRGASGRAEDLKTLGEGRFCVEVIHPVLEGEIPVSSTRLREALAAGDVVTAEKILGRPHLVEGEVVTGDRRGRTIGFPTANLALTQPYAIPKRGVYLVSVALGDRWIPGVMNIGLRPTFQSPEPKLTLEVHLLRFEGDLYGKTLRVRFHRFLREERRFGSADDLVRQIREDVRRAEAIWPEIESGVRE</sequence>
<accession>A0A1I2NEB7</accession>
<evidence type="ECO:0000256" key="14">
    <source>
        <dbReference type="PIRNR" id="PIRNR004491"/>
    </source>
</evidence>
<evidence type="ECO:0000256" key="10">
    <source>
        <dbReference type="ARBA" id="ARBA00022840"/>
    </source>
</evidence>
<dbReference type="PANTHER" id="PTHR22749">
    <property type="entry name" value="RIBOFLAVIN KINASE/FMN ADENYLYLTRANSFERASE"/>
    <property type="match status" value="1"/>
</dbReference>
<dbReference type="SUPFAM" id="SSF82114">
    <property type="entry name" value="Riboflavin kinase-like"/>
    <property type="match status" value="1"/>
</dbReference>
<evidence type="ECO:0000313" key="16">
    <source>
        <dbReference type="EMBL" id="SFG02214.1"/>
    </source>
</evidence>
<comment type="pathway">
    <text evidence="2 14">Cofactor biosynthesis; FMN biosynthesis; FMN from riboflavin (ATP route): step 1/1.</text>
</comment>
<dbReference type="UniPathway" id="UPA00277">
    <property type="reaction ID" value="UER00407"/>
</dbReference>
<comment type="pathway">
    <text evidence="1 14">Cofactor biosynthesis; FAD biosynthesis; FAD from FMN: step 1/1.</text>
</comment>
<evidence type="ECO:0000313" key="17">
    <source>
        <dbReference type="Proteomes" id="UP000198661"/>
    </source>
</evidence>